<evidence type="ECO:0000313" key="3">
    <source>
        <dbReference type="Proteomes" id="UP000239406"/>
    </source>
</evidence>
<evidence type="ECO:0008006" key="5">
    <source>
        <dbReference type="Google" id="ProtNLM"/>
    </source>
</evidence>
<dbReference type="OrthoDB" id="8810923at2"/>
<evidence type="ECO:0000313" key="2">
    <source>
        <dbReference type="EMBL" id="TCP03160.1"/>
    </source>
</evidence>
<evidence type="ECO:0000313" key="4">
    <source>
        <dbReference type="Proteomes" id="UP000294772"/>
    </source>
</evidence>
<dbReference type="InterPro" id="IPR032710">
    <property type="entry name" value="NTF2-like_dom_sf"/>
</dbReference>
<dbReference type="SUPFAM" id="SSF54427">
    <property type="entry name" value="NTF2-like"/>
    <property type="match status" value="1"/>
</dbReference>
<comment type="caution">
    <text evidence="1">The sequence shown here is derived from an EMBL/GenBank/DDBJ whole genome shotgun (WGS) entry which is preliminary data.</text>
</comment>
<gene>
    <name evidence="1" type="ORF">C1702_15140</name>
    <name evidence="2" type="ORF">EV676_11439</name>
</gene>
<protein>
    <recommendedName>
        <fullName evidence="5">SnoaL-like domain-containing protein</fullName>
    </recommendedName>
</protein>
<dbReference type="EMBL" id="PSNY01000019">
    <property type="protein sequence ID" value="PPE68811.1"/>
    <property type="molecule type" value="Genomic_DNA"/>
</dbReference>
<dbReference type="Gene3D" id="3.10.450.50">
    <property type="match status" value="1"/>
</dbReference>
<evidence type="ECO:0000313" key="1">
    <source>
        <dbReference type="EMBL" id="PPE68811.1"/>
    </source>
</evidence>
<dbReference type="AlphaFoldDB" id="A0A2S5T1B2"/>
<accession>A0A2S5T1B2</accession>
<sequence length="172" mass="19641">MRLVILLLILAGVGTYYWKDRREISETKIERYVRAHVDAMQRRDAETLCRQLAPDFQGRYLQVAGGSLVPQTLDREQACANMREFFELKTEMDRTLPAGSQFSIGYAFNLDRIEISEDRKQAVVQARSRLTLANLLVIDSTTTDTLRMHDGKVVMEASEGRIRMSGRAAGRR</sequence>
<reference evidence="1 3" key="1">
    <citation type="submission" date="2018-02" db="EMBL/GenBank/DDBJ databases">
        <title>Reclassifiation of [Polyangium] brachysporum DSM 7029 as Guopingzhaonella breviflexa gen. nov., sp. nov., a member of the family Comamonadaceae.</title>
        <authorList>
            <person name="Tang B."/>
        </authorList>
    </citation>
    <scope>NUCLEOTIDE SEQUENCE [LARGE SCALE GENOMIC DNA]</scope>
    <source>
        <strain evidence="1 3">DSM 15344</strain>
    </source>
</reference>
<dbReference type="EMBL" id="SLXF01000014">
    <property type="protein sequence ID" value="TCP03160.1"/>
    <property type="molecule type" value="Genomic_DNA"/>
</dbReference>
<organism evidence="1 3">
    <name type="scientific">Caldimonas thermodepolymerans</name>
    <dbReference type="NCBI Taxonomy" id="215580"/>
    <lineage>
        <taxon>Bacteria</taxon>
        <taxon>Pseudomonadati</taxon>
        <taxon>Pseudomonadota</taxon>
        <taxon>Betaproteobacteria</taxon>
        <taxon>Burkholderiales</taxon>
        <taxon>Sphaerotilaceae</taxon>
        <taxon>Caldimonas</taxon>
    </lineage>
</organism>
<dbReference type="Proteomes" id="UP000239406">
    <property type="component" value="Unassembled WGS sequence"/>
</dbReference>
<proteinExistence type="predicted"/>
<reference evidence="2 4" key="2">
    <citation type="submission" date="2019-03" db="EMBL/GenBank/DDBJ databases">
        <title>Genomic Encyclopedia of Type Strains, Phase IV (KMG-IV): sequencing the most valuable type-strain genomes for metagenomic binning, comparative biology and taxonomic classification.</title>
        <authorList>
            <person name="Goeker M."/>
        </authorList>
    </citation>
    <scope>NUCLEOTIDE SEQUENCE [LARGE SCALE GENOMIC DNA]</scope>
    <source>
        <strain evidence="2 4">DSM 15264</strain>
    </source>
</reference>
<dbReference type="RefSeq" id="WP_104358555.1">
    <property type="nucleotide sequence ID" value="NZ_CP064338.1"/>
</dbReference>
<name>A0A2S5T1B2_9BURK</name>
<dbReference type="Proteomes" id="UP000294772">
    <property type="component" value="Unassembled WGS sequence"/>
</dbReference>
<keyword evidence="3" id="KW-1185">Reference proteome</keyword>